<proteinExistence type="predicted"/>
<sequence>MPKPKPDSLTPHQRWVRDVRRQALAAALIAAREQQGLTRAELAERARIDRTMLYRIETGRTSLSVDLLWDICRALGITPSALLAAAEADDAAAQTLGDEG</sequence>
<organism evidence="3 4">
    <name type="scientific">Gordonia amicalis</name>
    <dbReference type="NCBI Taxonomy" id="89053"/>
    <lineage>
        <taxon>Bacteria</taxon>
        <taxon>Bacillati</taxon>
        <taxon>Actinomycetota</taxon>
        <taxon>Actinomycetes</taxon>
        <taxon>Mycobacteriales</taxon>
        <taxon>Gordoniaceae</taxon>
        <taxon>Gordonia</taxon>
    </lineage>
</organism>
<dbReference type="PANTHER" id="PTHR46797">
    <property type="entry name" value="HTH-TYPE TRANSCRIPTIONAL REGULATOR"/>
    <property type="match status" value="1"/>
</dbReference>
<dbReference type="RefSeq" id="WP_280476166.1">
    <property type="nucleotide sequence ID" value="NZ_JAWLKH010000007.1"/>
</dbReference>
<dbReference type="AlphaFoldDB" id="A0AAE4R518"/>
<dbReference type="InterPro" id="IPR010982">
    <property type="entry name" value="Lambda_DNA-bd_dom_sf"/>
</dbReference>
<dbReference type="Proteomes" id="UP001185922">
    <property type="component" value="Unassembled WGS sequence"/>
</dbReference>
<dbReference type="PROSITE" id="PS50943">
    <property type="entry name" value="HTH_CROC1"/>
    <property type="match status" value="1"/>
</dbReference>
<accession>A0AAE4R518</accession>
<name>A0AAE4R518_9ACTN</name>
<comment type="caution">
    <text evidence="3">The sequence shown here is derived from an EMBL/GenBank/DDBJ whole genome shotgun (WGS) entry which is preliminary data.</text>
</comment>
<gene>
    <name evidence="3" type="ORF">R3Q15_09555</name>
</gene>
<evidence type="ECO:0000259" key="2">
    <source>
        <dbReference type="PROSITE" id="PS50943"/>
    </source>
</evidence>
<dbReference type="SUPFAM" id="SSF47413">
    <property type="entry name" value="lambda repressor-like DNA-binding domains"/>
    <property type="match status" value="1"/>
</dbReference>
<dbReference type="InterPro" id="IPR050807">
    <property type="entry name" value="TransReg_Diox_bact_type"/>
</dbReference>
<keyword evidence="1" id="KW-0238">DNA-binding</keyword>
<dbReference type="Pfam" id="PF01381">
    <property type="entry name" value="HTH_3"/>
    <property type="match status" value="1"/>
</dbReference>
<dbReference type="GO" id="GO:0003700">
    <property type="term" value="F:DNA-binding transcription factor activity"/>
    <property type="evidence" value="ECO:0007669"/>
    <property type="project" value="TreeGrafter"/>
</dbReference>
<feature type="domain" description="HTH cro/C1-type" evidence="2">
    <location>
        <begin position="28"/>
        <end position="82"/>
    </location>
</feature>
<reference evidence="3" key="1">
    <citation type="submission" date="2023-10" db="EMBL/GenBank/DDBJ databases">
        <title>Development of a sustainable strategy for remediation of hydrocarbon-contaminated territories based on the waste exchange concept.</title>
        <authorList>
            <person name="Krivoruchko A."/>
        </authorList>
    </citation>
    <scope>NUCLEOTIDE SEQUENCE</scope>
    <source>
        <strain evidence="3">IEGM 1279</strain>
    </source>
</reference>
<dbReference type="InterPro" id="IPR001387">
    <property type="entry name" value="Cro/C1-type_HTH"/>
</dbReference>
<evidence type="ECO:0000313" key="4">
    <source>
        <dbReference type="Proteomes" id="UP001185922"/>
    </source>
</evidence>
<dbReference type="PANTHER" id="PTHR46797:SF10">
    <property type="entry name" value="BLR1115 PROTEIN"/>
    <property type="match status" value="1"/>
</dbReference>
<dbReference type="SMART" id="SM00530">
    <property type="entry name" value="HTH_XRE"/>
    <property type="match status" value="1"/>
</dbReference>
<dbReference type="CDD" id="cd00093">
    <property type="entry name" value="HTH_XRE"/>
    <property type="match status" value="1"/>
</dbReference>
<dbReference type="EMBL" id="JAWLKH010000007">
    <property type="protein sequence ID" value="MDV6312127.1"/>
    <property type="molecule type" value="Genomic_DNA"/>
</dbReference>
<dbReference type="GO" id="GO:0003677">
    <property type="term" value="F:DNA binding"/>
    <property type="evidence" value="ECO:0007669"/>
    <property type="project" value="UniProtKB-KW"/>
</dbReference>
<dbReference type="Gene3D" id="1.10.260.40">
    <property type="entry name" value="lambda repressor-like DNA-binding domains"/>
    <property type="match status" value="1"/>
</dbReference>
<evidence type="ECO:0000256" key="1">
    <source>
        <dbReference type="ARBA" id="ARBA00023125"/>
    </source>
</evidence>
<protein>
    <submittedName>
        <fullName evidence="3">Helix-turn-helix transcriptional regulator</fullName>
    </submittedName>
</protein>
<evidence type="ECO:0000313" key="3">
    <source>
        <dbReference type="EMBL" id="MDV6312127.1"/>
    </source>
</evidence>
<dbReference type="GO" id="GO:0005829">
    <property type="term" value="C:cytosol"/>
    <property type="evidence" value="ECO:0007669"/>
    <property type="project" value="TreeGrafter"/>
</dbReference>